<dbReference type="EMBL" id="SJJZ01000001">
    <property type="protein sequence ID" value="TCC10896.1"/>
    <property type="molecule type" value="Genomic_DNA"/>
</dbReference>
<dbReference type="InterPro" id="IPR003615">
    <property type="entry name" value="HNH_nuc"/>
</dbReference>
<protein>
    <submittedName>
        <fullName evidence="2">HNH endonuclease</fullName>
    </submittedName>
</protein>
<feature type="domain" description="HNH nuclease" evidence="1">
    <location>
        <begin position="226"/>
        <end position="284"/>
    </location>
</feature>
<keyword evidence="3" id="KW-1185">Reference proteome</keyword>
<accession>A0A4V2M070</accession>
<keyword evidence="2" id="KW-0255">Endonuclease</keyword>
<proteinExistence type="predicted"/>
<evidence type="ECO:0000313" key="2">
    <source>
        <dbReference type="EMBL" id="TCC10896.1"/>
    </source>
</evidence>
<dbReference type="SMART" id="SM00507">
    <property type="entry name" value="HNHc"/>
    <property type="match status" value="1"/>
</dbReference>
<gene>
    <name evidence="2" type="ORF">E0H45_06225</name>
</gene>
<name>A0A4V2M070_9ACTN</name>
<reference evidence="2 3" key="1">
    <citation type="submission" date="2019-02" db="EMBL/GenBank/DDBJ databases">
        <title>Kribbella capetownensis sp. nov. and Kribbella speibonae sp. nov., isolated from soil.</title>
        <authorList>
            <person name="Curtis S.M."/>
            <person name="Norton I."/>
            <person name="Everest G.J."/>
            <person name="Meyers P.R."/>
        </authorList>
    </citation>
    <scope>NUCLEOTIDE SEQUENCE [LARGE SCALE GENOMIC DNA]</scope>
    <source>
        <strain evidence="2 3">KCTC 29219</strain>
    </source>
</reference>
<dbReference type="InterPro" id="IPR029471">
    <property type="entry name" value="HNH_5"/>
</dbReference>
<organism evidence="2 3">
    <name type="scientific">Kribbella soli</name>
    <dbReference type="NCBI Taxonomy" id="1124743"/>
    <lineage>
        <taxon>Bacteria</taxon>
        <taxon>Bacillati</taxon>
        <taxon>Actinomycetota</taxon>
        <taxon>Actinomycetes</taxon>
        <taxon>Propionibacteriales</taxon>
        <taxon>Kribbellaceae</taxon>
        <taxon>Kribbella</taxon>
    </lineage>
</organism>
<dbReference type="GO" id="GO:0004519">
    <property type="term" value="F:endonuclease activity"/>
    <property type="evidence" value="ECO:0007669"/>
    <property type="project" value="UniProtKB-KW"/>
</dbReference>
<dbReference type="CDD" id="cd00085">
    <property type="entry name" value="HNHc"/>
    <property type="match status" value="1"/>
</dbReference>
<keyword evidence="2" id="KW-0540">Nuclease</keyword>
<keyword evidence="2" id="KW-0378">Hydrolase</keyword>
<dbReference type="OrthoDB" id="4833339at2"/>
<comment type="caution">
    <text evidence="2">The sequence shown here is derived from an EMBL/GenBank/DDBJ whole genome shotgun (WGS) entry which is preliminary data.</text>
</comment>
<sequence length="315" mass="36564">MAGRNSRFVVSLPRERISLRFAGVYYFAAQLDALMSQKEINNRELSEYFASRVAYYAMPFQKWTSLHIFSSHFVDVTFAEDLSRALRIKYARRGECAKPWCQARPAHLLAVDLFAAHGFDSPLQHELADWVEPREGCCPPVDEATCPPIEDMWEEWVEDRQYWLFVEQIAEELFYLLFGNRSFLAKFHDRLADWMRLNNAHLASGELFRKDAGGQYVLRRVGPPEWVKRAVFFRDRGYCCSCNRDLNGDQSPLNRSQFDHIVPLALGGLNDVSNLQLLCKDCNNQKGGRTVPVGDVYERWYPIDRLPRDDPLRLV</sequence>
<dbReference type="Pfam" id="PF14279">
    <property type="entry name" value="HNH_5"/>
    <property type="match status" value="1"/>
</dbReference>
<dbReference type="AlphaFoldDB" id="A0A4V2M070"/>
<evidence type="ECO:0000259" key="1">
    <source>
        <dbReference type="SMART" id="SM00507"/>
    </source>
</evidence>
<dbReference type="Gene3D" id="1.10.30.50">
    <property type="match status" value="1"/>
</dbReference>
<dbReference type="Proteomes" id="UP000292346">
    <property type="component" value="Unassembled WGS sequence"/>
</dbReference>
<evidence type="ECO:0000313" key="3">
    <source>
        <dbReference type="Proteomes" id="UP000292346"/>
    </source>
</evidence>